<dbReference type="GO" id="GO:0071881">
    <property type="term" value="P:adenylate cyclase-inhibiting adrenergic receptor signaling pathway"/>
    <property type="evidence" value="ECO:0007669"/>
    <property type="project" value="UniProtKB-ARBA"/>
</dbReference>
<keyword evidence="6" id="KW-0297">G-protein coupled receptor</keyword>
<sequence>MTSYFRYLGITRPLTYPVRQNGWCMARMVLSVWLLSASITLPPLFGWAQNVNDDNQCLISQDFGYTIYSTAVAFYIPMSVMLVMYRRIYRAAKLSAAKHAISGFPRPSDRGDDDDDRNSRDDDSDCMTTAMKMHRLRGAKWNEAERKSASIFRREQKAAATLGVVLGAFTFCWLPFFVLSTLRPFVCGVRCSCVPLWIERTLLWLGYANSLINPFIYAFSNRDLRTAYRSLLACRYRNINRRLSAAGVHEALRLGPRSWHHPDHGTISVPAPSGSRHHLSTGTIQVTAPSQYRHHLGHSTILSWHHLGHGTIQVTVPTWSRFAGFGTAHTAKSTKSGLNDHGVGVLDWPANSPDLNPIENLWGIVKRKMRNKRPKNADELKATVKETWASIPPQQCHKLITSMPRPTEAVIKAKGAPTKY</sequence>
<keyword evidence="20" id="KW-1185">Reference proteome</keyword>
<evidence type="ECO:0000313" key="20">
    <source>
        <dbReference type="Proteomes" id="UP001274896"/>
    </source>
</evidence>
<feature type="region of interest" description="Disordered" evidence="16">
    <location>
        <begin position="105"/>
        <end position="125"/>
    </location>
</feature>
<dbReference type="Pfam" id="PF00001">
    <property type="entry name" value="7tm_1"/>
    <property type="match status" value="1"/>
</dbReference>
<dbReference type="GO" id="GO:0005886">
    <property type="term" value="C:plasma membrane"/>
    <property type="evidence" value="ECO:0007669"/>
    <property type="project" value="UniProtKB-SubCell"/>
</dbReference>
<evidence type="ECO:0000259" key="18">
    <source>
        <dbReference type="PROSITE" id="PS50262"/>
    </source>
</evidence>
<dbReference type="InterPro" id="IPR001069">
    <property type="entry name" value="5HT_7_rcpt"/>
</dbReference>
<organism evidence="19 20">
    <name type="scientific">Hemibagrus guttatus</name>
    <dbReference type="NCBI Taxonomy" id="175788"/>
    <lineage>
        <taxon>Eukaryota</taxon>
        <taxon>Metazoa</taxon>
        <taxon>Chordata</taxon>
        <taxon>Craniata</taxon>
        <taxon>Vertebrata</taxon>
        <taxon>Euteleostomi</taxon>
        <taxon>Actinopterygii</taxon>
        <taxon>Neopterygii</taxon>
        <taxon>Teleostei</taxon>
        <taxon>Ostariophysi</taxon>
        <taxon>Siluriformes</taxon>
        <taxon>Bagridae</taxon>
        <taxon>Hemibagrus</taxon>
    </lineage>
</organism>
<dbReference type="InterPro" id="IPR038717">
    <property type="entry name" value="Tc1-like_DDE_dom"/>
</dbReference>
<dbReference type="GO" id="GO:0043410">
    <property type="term" value="P:positive regulation of MAPK cascade"/>
    <property type="evidence" value="ECO:0007669"/>
    <property type="project" value="TreeGrafter"/>
</dbReference>
<dbReference type="Proteomes" id="UP001274896">
    <property type="component" value="Unassembled WGS sequence"/>
</dbReference>
<keyword evidence="10" id="KW-0675">Receptor</keyword>
<keyword evidence="13" id="KW-0449">Lipoprotein</keyword>
<proteinExistence type="predicted"/>
<evidence type="ECO:0000256" key="14">
    <source>
        <dbReference type="ARBA" id="ARBA00031930"/>
    </source>
</evidence>
<evidence type="ECO:0000313" key="19">
    <source>
        <dbReference type="EMBL" id="KAK3537507.1"/>
    </source>
</evidence>
<keyword evidence="8" id="KW-0564">Palmitate</keyword>
<dbReference type="Gene3D" id="3.30.420.10">
    <property type="entry name" value="Ribonuclease H-like superfamily/Ribonuclease H"/>
    <property type="match status" value="1"/>
</dbReference>
<dbReference type="GO" id="GO:0006939">
    <property type="term" value="P:smooth muscle contraction"/>
    <property type="evidence" value="ECO:0007669"/>
    <property type="project" value="InterPro"/>
</dbReference>
<dbReference type="GO" id="GO:0007268">
    <property type="term" value="P:chemical synaptic transmission"/>
    <property type="evidence" value="ECO:0007669"/>
    <property type="project" value="InterPro"/>
</dbReference>
<dbReference type="PRINTS" id="PR00237">
    <property type="entry name" value="GPCRRHODOPSN"/>
</dbReference>
<keyword evidence="4 17" id="KW-0812">Transmembrane</keyword>
<feature type="domain" description="G-protein coupled receptors family 1 profile" evidence="18">
    <location>
        <begin position="1"/>
        <end position="217"/>
    </location>
</feature>
<keyword evidence="9" id="KW-1015">Disulfide bond</keyword>
<evidence type="ECO:0000256" key="8">
    <source>
        <dbReference type="ARBA" id="ARBA00023139"/>
    </source>
</evidence>
<dbReference type="GO" id="GO:0007623">
    <property type="term" value="P:circadian rhythm"/>
    <property type="evidence" value="ECO:0007669"/>
    <property type="project" value="InterPro"/>
</dbReference>
<evidence type="ECO:0000256" key="6">
    <source>
        <dbReference type="ARBA" id="ARBA00023040"/>
    </source>
</evidence>
<feature type="transmembrane region" description="Helical" evidence="17">
    <location>
        <begin position="202"/>
        <end position="220"/>
    </location>
</feature>
<evidence type="ECO:0000256" key="17">
    <source>
        <dbReference type="SAM" id="Phobius"/>
    </source>
</evidence>
<evidence type="ECO:0000256" key="10">
    <source>
        <dbReference type="ARBA" id="ARBA00023170"/>
    </source>
</evidence>
<comment type="subcellular location">
    <subcellularLocation>
        <location evidence="1">Cell membrane</location>
        <topology evidence="1">Multi-pass membrane protein</topology>
    </subcellularLocation>
</comment>
<dbReference type="PANTHER" id="PTHR24248:SF199">
    <property type="entry name" value="IP13425P-RELATED"/>
    <property type="match status" value="1"/>
</dbReference>
<reference evidence="19" key="1">
    <citation type="submission" date="2023-06" db="EMBL/GenBank/DDBJ databases">
        <title>Male Hemibagrus guttatus genome.</title>
        <authorList>
            <person name="Bian C."/>
        </authorList>
    </citation>
    <scope>NUCLEOTIDE SEQUENCE</scope>
    <source>
        <strain evidence="19">Male_cb2023</strain>
        <tissue evidence="19">Muscle</tissue>
    </source>
</reference>
<evidence type="ECO:0000256" key="3">
    <source>
        <dbReference type="ARBA" id="ARBA00022475"/>
    </source>
</evidence>
<name>A0AAE0V4W2_9TELE</name>
<evidence type="ECO:0000256" key="11">
    <source>
        <dbReference type="ARBA" id="ARBA00023180"/>
    </source>
</evidence>
<dbReference type="InterPro" id="IPR000276">
    <property type="entry name" value="GPCR_Rhodpsn"/>
</dbReference>
<evidence type="ECO:0000256" key="16">
    <source>
        <dbReference type="SAM" id="MobiDB-lite"/>
    </source>
</evidence>
<dbReference type="PROSITE" id="PS50262">
    <property type="entry name" value="G_PROTEIN_RECEP_F1_2"/>
    <property type="match status" value="1"/>
</dbReference>
<comment type="function">
    <text evidence="15">G-protein coupled receptor for 5-hydroxytryptamine (serotonin), a biogenic hormone that functions as a neurotransmitter, a hormone and a mitogen. Ligand binding causes a conformation change that triggers signaling via guanine nucleotide-binding proteins (G proteins) and modulates the activity of downstream effectors. HTR7 is coupled to G(s) G alpha proteins and mediates activation of adenylate cyclase activity.</text>
</comment>
<dbReference type="Pfam" id="PF13358">
    <property type="entry name" value="DDE_3"/>
    <property type="match status" value="1"/>
</dbReference>
<evidence type="ECO:0000256" key="15">
    <source>
        <dbReference type="ARBA" id="ARBA00045776"/>
    </source>
</evidence>
<evidence type="ECO:0000256" key="1">
    <source>
        <dbReference type="ARBA" id="ARBA00004651"/>
    </source>
</evidence>
<dbReference type="GO" id="GO:0071880">
    <property type="term" value="P:adenylate cyclase-activating adrenergic receptor signaling pathway"/>
    <property type="evidence" value="ECO:0007669"/>
    <property type="project" value="TreeGrafter"/>
</dbReference>
<feature type="transmembrane region" description="Helical" evidence="17">
    <location>
        <begin position="21"/>
        <end position="45"/>
    </location>
</feature>
<dbReference type="InterPro" id="IPR036397">
    <property type="entry name" value="RNaseH_sf"/>
</dbReference>
<keyword evidence="12" id="KW-0807">Transducer</keyword>
<dbReference type="GO" id="GO:0042310">
    <property type="term" value="P:vasoconstriction"/>
    <property type="evidence" value="ECO:0007669"/>
    <property type="project" value="InterPro"/>
</dbReference>
<evidence type="ECO:0000256" key="12">
    <source>
        <dbReference type="ARBA" id="ARBA00023224"/>
    </source>
</evidence>
<dbReference type="EMBL" id="JAUCMX010000008">
    <property type="protein sequence ID" value="KAK3537507.1"/>
    <property type="molecule type" value="Genomic_DNA"/>
</dbReference>
<evidence type="ECO:0000256" key="5">
    <source>
        <dbReference type="ARBA" id="ARBA00022989"/>
    </source>
</evidence>
<accession>A0AAE0V4W2</accession>
<feature type="transmembrane region" description="Helical" evidence="17">
    <location>
        <begin position="65"/>
        <end position="85"/>
    </location>
</feature>
<dbReference type="PANTHER" id="PTHR24248">
    <property type="entry name" value="ADRENERGIC RECEPTOR-RELATED G-PROTEIN COUPLED RECEPTOR"/>
    <property type="match status" value="1"/>
</dbReference>
<dbReference type="SUPFAM" id="SSF81321">
    <property type="entry name" value="Family A G protein-coupled receptor-like"/>
    <property type="match status" value="1"/>
</dbReference>
<keyword evidence="11" id="KW-0325">Glycoprotein</keyword>
<dbReference type="GO" id="GO:0004993">
    <property type="term" value="F:G protein-coupled serotonin receptor activity"/>
    <property type="evidence" value="ECO:0007669"/>
    <property type="project" value="InterPro"/>
</dbReference>
<dbReference type="Gene3D" id="1.20.1070.10">
    <property type="entry name" value="Rhodopsin 7-helix transmembrane proteins"/>
    <property type="match status" value="1"/>
</dbReference>
<evidence type="ECO:0000256" key="9">
    <source>
        <dbReference type="ARBA" id="ARBA00023157"/>
    </source>
</evidence>
<evidence type="ECO:0000256" key="4">
    <source>
        <dbReference type="ARBA" id="ARBA00022692"/>
    </source>
</evidence>
<evidence type="ECO:0000256" key="2">
    <source>
        <dbReference type="ARBA" id="ARBA00015306"/>
    </source>
</evidence>
<dbReference type="GO" id="GO:0004938">
    <property type="term" value="F:alpha2-adrenergic receptor activity"/>
    <property type="evidence" value="ECO:0007669"/>
    <property type="project" value="UniProtKB-ARBA"/>
</dbReference>
<evidence type="ECO:0000256" key="7">
    <source>
        <dbReference type="ARBA" id="ARBA00023136"/>
    </source>
</evidence>
<dbReference type="PRINTS" id="PR00652">
    <property type="entry name" value="5HT7RECEPTR"/>
</dbReference>
<feature type="transmembrane region" description="Helical" evidence="17">
    <location>
        <begin position="158"/>
        <end position="182"/>
    </location>
</feature>
<evidence type="ECO:0000256" key="13">
    <source>
        <dbReference type="ARBA" id="ARBA00023288"/>
    </source>
</evidence>
<dbReference type="InterPro" id="IPR017452">
    <property type="entry name" value="GPCR_Rhodpsn_7TM"/>
</dbReference>
<keyword evidence="3" id="KW-1003">Cell membrane</keyword>
<gene>
    <name evidence="19" type="ORF">QTP70_012259</name>
</gene>
<comment type="caution">
    <text evidence="19">The sequence shown here is derived from an EMBL/GenBank/DDBJ whole genome shotgun (WGS) entry which is preliminary data.</text>
</comment>
<protein>
    <recommendedName>
        <fullName evidence="2">5-hydroxytryptamine receptor 7</fullName>
    </recommendedName>
    <alternativeName>
        <fullName evidence="14">Serotonin receptor 7</fullName>
    </alternativeName>
</protein>
<keyword evidence="5 17" id="KW-1133">Transmembrane helix</keyword>
<dbReference type="CDD" id="cd15329">
    <property type="entry name" value="7tmA_5-HT7"/>
    <property type="match status" value="1"/>
</dbReference>
<dbReference type="GO" id="GO:0045202">
    <property type="term" value="C:synapse"/>
    <property type="evidence" value="ECO:0007669"/>
    <property type="project" value="GOC"/>
</dbReference>
<dbReference type="AlphaFoldDB" id="A0AAE0V4W2"/>
<dbReference type="GO" id="GO:0003676">
    <property type="term" value="F:nucleic acid binding"/>
    <property type="evidence" value="ECO:0007669"/>
    <property type="project" value="InterPro"/>
</dbReference>
<keyword evidence="7 17" id="KW-0472">Membrane</keyword>